<name>A0A1I3U7T4_9SPHI</name>
<dbReference type="AlphaFoldDB" id="A0A1I3U7T4"/>
<dbReference type="Gene3D" id="2.60.120.560">
    <property type="entry name" value="Exo-inulinase, domain 1"/>
    <property type="match status" value="1"/>
</dbReference>
<dbReference type="OrthoDB" id="176168at2"/>
<organism evidence="1 2">
    <name type="scientific">Parapedobacter indicus</name>
    <dbReference type="NCBI Taxonomy" id="1477437"/>
    <lineage>
        <taxon>Bacteria</taxon>
        <taxon>Pseudomonadati</taxon>
        <taxon>Bacteroidota</taxon>
        <taxon>Sphingobacteriia</taxon>
        <taxon>Sphingobacteriales</taxon>
        <taxon>Sphingobacteriaceae</taxon>
        <taxon>Parapedobacter</taxon>
    </lineage>
</organism>
<dbReference type="STRING" id="1477437.SAMN05444682_11431"/>
<evidence type="ECO:0000313" key="2">
    <source>
        <dbReference type="Proteomes" id="UP000198670"/>
    </source>
</evidence>
<keyword evidence="2" id="KW-1185">Reference proteome</keyword>
<evidence type="ECO:0000313" key="1">
    <source>
        <dbReference type="EMBL" id="SFJ78773.1"/>
    </source>
</evidence>
<dbReference type="Proteomes" id="UP000198670">
    <property type="component" value="Unassembled WGS sequence"/>
</dbReference>
<protein>
    <submittedName>
        <fullName evidence="1">Uncharacterized protein</fullName>
    </submittedName>
</protein>
<gene>
    <name evidence="1" type="ORF">SAMN05444682_11431</name>
</gene>
<sequence length="65" mass="7555">MILHADFKSFEIQGTIQYIGIPHYEPHSKAAIELQEHGSKVSFRNIWIREIPATSSLERDFEDIL</sequence>
<accession>A0A1I3U7T4</accession>
<reference evidence="1 2" key="1">
    <citation type="submission" date="2016-10" db="EMBL/GenBank/DDBJ databases">
        <authorList>
            <person name="de Groot N.N."/>
        </authorList>
    </citation>
    <scope>NUCLEOTIDE SEQUENCE [LARGE SCALE GENOMIC DNA]</scope>
    <source>
        <strain evidence="1 2">RK1</strain>
    </source>
</reference>
<dbReference type="RefSeq" id="WP_090631481.1">
    <property type="nucleotide sequence ID" value="NZ_FOQO01000014.1"/>
</dbReference>
<dbReference type="EMBL" id="FOQO01000014">
    <property type="protein sequence ID" value="SFJ78773.1"/>
    <property type="molecule type" value="Genomic_DNA"/>
</dbReference>
<proteinExistence type="predicted"/>